<keyword evidence="2" id="KW-0560">Oxidoreductase</keyword>
<comment type="similarity">
    <text evidence="1">Belongs to the short-chain dehydrogenases/reductases (SDR) family.</text>
</comment>
<evidence type="ECO:0000256" key="2">
    <source>
        <dbReference type="ARBA" id="ARBA00023002"/>
    </source>
</evidence>
<dbReference type="InterPro" id="IPR002347">
    <property type="entry name" value="SDR_fam"/>
</dbReference>
<dbReference type="PANTHER" id="PTHR24320">
    <property type="entry name" value="RETINOL DEHYDROGENASE"/>
    <property type="match status" value="1"/>
</dbReference>
<proteinExistence type="inferred from homology"/>
<evidence type="ECO:0000256" key="1">
    <source>
        <dbReference type="ARBA" id="ARBA00006484"/>
    </source>
</evidence>
<evidence type="ECO:0000313" key="4">
    <source>
        <dbReference type="Proteomes" id="UP001172102"/>
    </source>
</evidence>
<dbReference type="AlphaFoldDB" id="A0AA40B262"/>
<dbReference type="PANTHER" id="PTHR24320:SF283">
    <property type="entry name" value="RETINOL DEHYDROGENASE 11"/>
    <property type="match status" value="1"/>
</dbReference>
<dbReference type="SUPFAM" id="SSF51735">
    <property type="entry name" value="NAD(P)-binding Rossmann-fold domains"/>
    <property type="match status" value="1"/>
</dbReference>
<accession>A0AA40B262</accession>
<dbReference type="Gene3D" id="3.40.50.720">
    <property type="entry name" value="NAD(P)-binding Rossmann-like Domain"/>
    <property type="match status" value="1"/>
</dbReference>
<dbReference type="GO" id="GO:0016491">
    <property type="term" value="F:oxidoreductase activity"/>
    <property type="evidence" value="ECO:0007669"/>
    <property type="project" value="UniProtKB-KW"/>
</dbReference>
<keyword evidence="4" id="KW-1185">Reference proteome</keyword>
<dbReference type="Pfam" id="PF00106">
    <property type="entry name" value="adh_short"/>
    <property type="match status" value="1"/>
</dbReference>
<dbReference type="Proteomes" id="UP001172102">
    <property type="component" value="Unassembled WGS sequence"/>
</dbReference>
<name>A0AA40B262_9PEZI</name>
<reference evidence="3" key="1">
    <citation type="submission" date="2023-06" db="EMBL/GenBank/DDBJ databases">
        <title>Genome-scale phylogeny and comparative genomics of the fungal order Sordariales.</title>
        <authorList>
            <consortium name="Lawrence Berkeley National Laboratory"/>
            <person name="Hensen N."/>
            <person name="Bonometti L."/>
            <person name="Westerberg I."/>
            <person name="Brannstrom I.O."/>
            <person name="Guillou S."/>
            <person name="Cros-Aarteil S."/>
            <person name="Calhoun S."/>
            <person name="Haridas S."/>
            <person name="Kuo A."/>
            <person name="Mondo S."/>
            <person name="Pangilinan J."/>
            <person name="Riley R."/>
            <person name="Labutti K."/>
            <person name="Andreopoulos B."/>
            <person name="Lipzen A."/>
            <person name="Chen C."/>
            <person name="Yanf M."/>
            <person name="Daum C."/>
            <person name="Ng V."/>
            <person name="Clum A."/>
            <person name="Steindorff A."/>
            <person name="Ohm R."/>
            <person name="Martin F."/>
            <person name="Silar P."/>
            <person name="Natvig D."/>
            <person name="Lalanne C."/>
            <person name="Gautier V."/>
            <person name="Ament-Velasquez S.L."/>
            <person name="Kruys A."/>
            <person name="Hutchinson M.I."/>
            <person name="Powell A.J."/>
            <person name="Barry K."/>
            <person name="Miller A.N."/>
            <person name="Grigoriev I.V."/>
            <person name="Debuchy R."/>
            <person name="Gladieux P."/>
            <person name="Thoren M.H."/>
            <person name="Johannesson H."/>
        </authorList>
    </citation>
    <scope>NUCLEOTIDE SEQUENCE</scope>
    <source>
        <strain evidence="3">SMH4607-1</strain>
    </source>
</reference>
<evidence type="ECO:0000313" key="3">
    <source>
        <dbReference type="EMBL" id="KAK0726122.1"/>
    </source>
</evidence>
<protein>
    <submittedName>
        <fullName evidence="3">WW domain-containing oxidoreductase</fullName>
    </submittedName>
</protein>
<sequence length="328" mass="35053">MAPKYNAKTTATELTAELASEIKGKVILTTGISPGGLGAVFVSTIAQASPKLLILAGRNPAKTQETADAIAKAHPAVQTRTLQLDLGSLARVRASAAEVKAWADVPAVDVLVNNAGIMGTKYALSPEGVEAQFATNHLGHFLFANLIMAKLLAAPAPRVVSITSDGHRLGAVRFHDYNFDGGKTYNPWTAYGQSKTANMLMALSLAEKLGSRGLVAVSLHPGVIFGTSLANHMNPEEDFAALTAADKSLGNWEGWSELRVKTQDEGVATHVYGAFHPELKSHNGAYLQDAHVADPWTETVRPWGTSPVEAERLWKLSEKLVGEEFSYE</sequence>
<organism evidence="3 4">
    <name type="scientific">Lasiosphaeris hirsuta</name>
    <dbReference type="NCBI Taxonomy" id="260670"/>
    <lineage>
        <taxon>Eukaryota</taxon>
        <taxon>Fungi</taxon>
        <taxon>Dikarya</taxon>
        <taxon>Ascomycota</taxon>
        <taxon>Pezizomycotina</taxon>
        <taxon>Sordariomycetes</taxon>
        <taxon>Sordariomycetidae</taxon>
        <taxon>Sordariales</taxon>
        <taxon>Lasiosphaeriaceae</taxon>
        <taxon>Lasiosphaeris</taxon>
    </lineage>
</organism>
<comment type="caution">
    <text evidence="3">The sequence shown here is derived from an EMBL/GenBank/DDBJ whole genome shotgun (WGS) entry which is preliminary data.</text>
</comment>
<gene>
    <name evidence="3" type="ORF">B0H67DRAFT_599031</name>
</gene>
<dbReference type="InterPro" id="IPR036291">
    <property type="entry name" value="NAD(P)-bd_dom_sf"/>
</dbReference>
<dbReference type="EMBL" id="JAUKUA010000002">
    <property type="protein sequence ID" value="KAK0726122.1"/>
    <property type="molecule type" value="Genomic_DNA"/>
</dbReference>